<keyword evidence="8 11" id="KW-1133">Transmembrane helix</keyword>
<evidence type="ECO:0000256" key="4">
    <source>
        <dbReference type="ARBA" id="ARBA00022553"/>
    </source>
</evidence>
<feature type="transmembrane region" description="Helical" evidence="11">
    <location>
        <begin position="141"/>
        <end position="161"/>
    </location>
</feature>
<feature type="domain" description="HAMP" evidence="13">
    <location>
        <begin position="166"/>
        <end position="220"/>
    </location>
</feature>
<keyword evidence="5" id="KW-0808">Transferase</keyword>
<keyword evidence="7" id="KW-0418">Kinase</keyword>
<dbReference type="InterPro" id="IPR005467">
    <property type="entry name" value="His_kinase_dom"/>
</dbReference>
<dbReference type="STRING" id="1330330.IX53_09205"/>
<dbReference type="Gene3D" id="1.10.287.130">
    <property type="match status" value="1"/>
</dbReference>
<feature type="domain" description="Histidine kinase" evidence="12">
    <location>
        <begin position="228"/>
        <end position="434"/>
    </location>
</feature>
<evidence type="ECO:0000256" key="2">
    <source>
        <dbReference type="ARBA" id="ARBA00004370"/>
    </source>
</evidence>
<dbReference type="Proteomes" id="UP000035159">
    <property type="component" value="Chromosome"/>
</dbReference>
<dbReference type="KEGG" id="kpf:IX53_09205"/>
<evidence type="ECO:0000259" key="12">
    <source>
        <dbReference type="PROSITE" id="PS50109"/>
    </source>
</evidence>
<accession>A0A0G2ZEK0</accession>
<evidence type="ECO:0000313" key="14">
    <source>
        <dbReference type="EMBL" id="AKI97969.1"/>
    </source>
</evidence>
<dbReference type="SMART" id="SM00387">
    <property type="entry name" value="HATPase_c"/>
    <property type="match status" value="1"/>
</dbReference>
<dbReference type="InterPro" id="IPR004358">
    <property type="entry name" value="Sig_transdc_His_kin-like_C"/>
</dbReference>
<dbReference type="InterPro" id="IPR003660">
    <property type="entry name" value="HAMP_dom"/>
</dbReference>
<gene>
    <name evidence="14" type="ORF">IX53_09205</name>
</gene>
<dbReference type="Pfam" id="PF00512">
    <property type="entry name" value="HisKA"/>
    <property type="match status" value="1"/>
</dbReference>
<keyword evidence="4" id="KW-0597">Phosphoprotein</keyword>
<comment type="subcellular location">
    <subcellularLocation>
        <location evidence="2">Membrane</location>
    </subcellularLocation>
</comment>
<reference evidence="14 15" key="1">
    <citation type="submission" date="2015-04" db="EMBL/GenBank/DDBJ databases">
        <title>Complete Genome Sequence of Kosmotoga pacifica SLHLJ1.</title>
        <authorList>
            <person name="Jiang L.J."/>
            <person name="Shao Z.Z."/>
            <person name="Jebbar M."/>
        </authorList>
    </citation>
    <scope>NUCLEOTIDE SEQUENCE [LARGE SCALE GENOMIC DNA]</scope>
    <source>
        <strain evidence="14 15">SLHLJ1</strain>
    </source>
</reference>
<evidence type="ECO:0000256" key="7">
    <source>
        <dbReference type="ARBA" id="ARBA00022777"/>
    </source>
</evidence>
<dbReference type="SUPFAM" id="SSF47384">
    <property type="entry name" value="Homodimeric domain of signal transducing histidine kinase"/>
    <property type="match status" value="1"/>
</dbReference>
<evidence type="ECO:0000259" key="13">
    <source>
        <dbReference type="PROSITE" id="PS50885"/>
    </source>
</evidence>
<dbReference type="InterPro" id="IPR036890">
    <property type="entry name" value="HATPase_C_sf"/>
</dbReference>
<dbReference type="Gene3D" id="6.10.340.10">
    <property type="match status" value="1"/>
</dbReference>
<dbReference type="InterPro" id="IPR036097">
    <property type="entry name" value="HisK_dim/P_sf"/>
</dbReference>
<dbReference type="EC" id="2.7.13.3" evidence="3"/>
<dbReference type="InterPro" id="IPR003661">
    <property type="entry name" value="HisK_dim/P_dom"/>
</dbReference>
<evidence type="ECO:0000256" key="9">
    <source>
        <dbReference type="ARBA" id="ARBA00023012"/>
    </source>
</evidence>
<dbReference type="InterPro" id="IPR003594">
    <property type="entry name" value="HATPase_dom"/>
</dbReference>
<dbReference type="GO" id="GO:0005886">
    <property type="term" value="C:plasma membrane"/>
    <property type="evidence" value="ECO:0007669"/>
    <property type="project" value="TreeGrafter"/>
</dbReference>
<dbReference type="PATRIC" id="fig|1330330.3.peg.1870"/>
<keyword evidence="15" id="KW-1185">Reference proteome</keyword>
<evidence type="ECO:0000256" key="3">
    <source>
        <dbReference type="ARBA" id="ARBA00012438"/>
    </source>
</evidence>
<dbReference type="Pfam" id="PF02518">
    <property type="entry name" value="HATPase_c"/>
    <property type="match status" value="1"/>
</dbReference>
<dbReference type="PANTHER" id="PTHR45436">
    <property type="entry name" value="SENSOR HISTIDINE KINASE YKOH"/>
    <property type="match status" value="1"/>
</dbReference>
<evidence type="ECO:0000313" key="15">
    <source>
        <dbReference type="Proteomes" id="UP000035159"/>
    </source>
</evidence>
<dbReference type="InterPro" id="IPR050428">
    <property type="entry name" value="TCS_sensor_his_kinase"/>
</dbReference>
<evidence type="ECO:0000256" key="1">
    <source>
        <dbReference type="ARBA" id="ARBA00000085"/>
    </source>
</evidence>
<evidence type="ECO:0000256" key="10">
    <source>
        <dbReference type="ARBA" id="ARBA00023136"/>
    </source>
</evidence>
<dbReference type="PRINTS" id="PR00344">
    <property type="entry name" value="BCTRLSENSOR"/>
</dbReference>
<evidence type="ECO:0000256" key="11">
    <source>
        <dbReference type="SAM" id="Phobius"/>
    </source>
</evidence>
<dbReference type="AlphaFoldDB" id="A0A0G2ZEK0"/>
<protein>
    <recommendedName>
        <fullName evidence="3">histidine kinase</fullName>
        <ecNumber evidence="3">2.7.13.3</ecNumber>
    </recommendedName>
</protein>
<keyword evidence="10 11" id="KW-0472">Membrane</keyword>
<dbReference type="PROSITE" id="PS50109">
    <property type="entry name" value="HIS_KIN"/>
    <property type="match status" value="1"/>
</dbReference>
<dbReference type="GO" id="GO:0000155">
    <property type="term" value="F:phosphorelay sensor kinase activity"/>
    <property type="evidence" value="ECO:0007669"/>
    <property type="project" value="InterPro"/>
</dbReference>
<evidence type="ECO:0000256" key="8">
    <source>
        <dbReference type="ARBA" id="ARBA00022989"/>
    </source>
</evidence>
<evidence type="ECO:0000256" key="5">
    <source>
        <dbReference type="ARBA" id="ARBA00022679"/>
    </source>
</evidence>
<dbReference type="PANTHER" id="PTHR45436:SF5">
    <property type="entry name" value="SENSOR HISTIDINE KINASE TRCS"/>
    <property type="match status" value="1"/>
</dbReference>
<dbReference type="CDD" id="cd00082">
    <property type="entry name" value="HisKA"/>
    <property type="match status" value="1"/>
</dbReference>
<keyword evidence="9" id="KW-0902">Two-component regulatory system</keyword>
<keyword evidence="6 11" id="KW-0812">Transmembrane</keyword>
<organism evidence="14 15">
    <name type="scientific">Kosmotoga pacifica</name>
    <dbReference type="NCBI Taxonomy" id="1330330"/>
    <lineage>
        <taxon>Bacteria</taxon>
        <taxon>Thermotogati</taxon>
        <taxon>Thermotogota</taxon>
        <taxon>Thermotogae</taxon>
        <taxon>Kosmotogales</taxon>
        <taxon>Kosmotogaceae</taxon>
        <taxon>Kosmotoga</taxon>
    </lineage>
</organism>
<dbReference type="EMBL" id="CP011232">
    <property type="protein sequence ID" value="AKI97969.1"/>
    <property type="molecule type" value="Genomic_DNA"/>
</dbReference>
<dbReference type="SMART" id="SM00388">
    <property type="entry name" value="HisKA"/>
    <property type="match status" value="1"/>
</dbReference>
<dbReference type="Gene3D" id="3.30.565.10">
    <property type="entry name" value="Histidine kinase-like ATPase, C-terminal domain"/>
    <property type="match status" value="1"/>
</dbReference>
<comment type="catalytic activity">
    <reaction evidence="1">
        <text>ATP + protein L-histidine = ADP + protein N-phospho-L-histidine.</text>
        <dbReference type="EC" id="2.7.13.3"/>
    </reaction>
</comment>
<name>A0A0G2ZEK0_9BACT</name>
<sequence>MLSVRRKINLLYLATYVPLILLLMFLLVFYVYQWKRSETDSRIVSFYNDLYRIYTQKVPGNALLSLPGSDKMAFEIYSDGRLISSFHVNPGMFIELQKNDKAGFFDFQEFRVYVNTTTFENHRITFITAENIAAEVKYFRMFFVILFSGTGTVILLIWFFGERITKKLLTPVGEIGALLQKISEKGITGRRIRVKKTGREVLELEKAVNLSLDRIEELINEIKTISMNIAHELRTPLAAAKSSLEVALFDSKNTEDFKKRIAESVEELNRVIELSNALLSISKLENGGGYSFEEIDLSELLARVIEKHMTIHRELEFDLDLEPMVSLFGDKTLLESAVSCLVDNACKHSTDGIVKVVLRHSDDVEIIVSNKGSPIPEELQNRIFDKFVRGKDKSGGVGLGLYIASKIVRFHRGKLLYEHENGMNTFKMILPATLL</sequence>
<proteinExistence type="predicted"/>
<dbReference type="PROSITE" id="PS50885">
    <property type="entry name" value="HAMP"/>
    <property type="match status" value="1"/>
</dbReference>
<dbReference type="SUPFAM" id="SSF55874">
    <property type="entry name" value="ATPase domain of HSP90 chaperone/DNA topoisomerase II/histidine kinase"/>
    <property type="match status" value="1"/>
</dbReference>
<evidence type="ECO:0000256" key="6">
    <source>
        <dbReference type="ARBA" id="ARBA00022692"/>
    </source>
</evidence>
<feature type="transmembrane region" description="Helical" evidence="11">
    <location>
        <begin position="12"/>
        <end position="32"/>
    </location>
</feature>